<comment type="caution">
    <text evidence="4">The sequence shown here is derived from an EMBL/GenBank/DDBJ whole genome shotgun (WGS) entry which is preliminary data.</text>
</comment>
<dbReference type="PANTHER" id="PTHR24320:SF282">
    <property type="entry name" value="WW DOMAIN-CONTAINING OXIDOREDUCTASE"/>
    <property type="match status" value="1"/>
</dbReference>
<evidence type="ECO:0000256" key="3">
    <source>
        <dbReference type="ARBA" id="ARBA00023002"/>
    </source>
</evidence>
<evidence type="ECO:0000256" key="1">
    <source>
        <dbReference type="ARBA" id="ARBA00006484"/>
    </source>
</evidence>
<accession>A0A7J6LSV6</accession>
<gene>
    <name evidence="4" type="primary">DHRS12</name>
    <name evidence="4" type="ORF">FOZ61_002526</name>
</gene>
<protein>
    <submittedName>
        <fullName evidence="4">Dehydrogenase/reductase SDR member 12</fullName>
    </submittedName>
</protein>
<dbReference type="InterPro" id="IPR002347">
    <property type="entry name" value="SDR_fam"/>
</dbReference>
<dbReference type="PRINTS" id="PR00081">
    <property type="entry name" value="GDHRDH"/>
</dbReference>
<reference evidence="4 5" key="1">
    <citation type="submission" date="2020-04" db="EMBL/GenBank/DDBJ databases">
        <title>Perkinsus olseni comparative genomics.</title>
        <authorList>
            <person name="Bogema D.R."/>
        </authorList>
    </citation>
    <scope>NUCLEOTIDE SEQUENCE [LARGE SCALE GENOMIC DNA]</scope>
    <source>
        <strain evidence="4">ATCC PRA-179</strain>
    </source>
</reference>
<comment type="similarity">
    <text evidence="1">Belongs to the short-chain dehydrogenases/reductases (SDR) family.</text>
</comment>
<organism evidence="4 5">
    <name type="scientific">Perkinsus olseni</name>
    <name type="common">Perkinsus atlanticus</name>
    <dbReference type="NCBI Taxonomy" id="32597"/>
    <lineage>
        <taxon>Eukaryota</taxon>
        <taxon>Sar</taxon>
        <taxon>Alveolata</taxon>
        <taxon>Perkinsozoa</taxon>
        <taxon>Perkinsea</taxon>
        <taxon>Perkinsida</taxon>
        <taxon>Perkinsidae</taxon>
        <taxon>Perkinsus</taxon>
    </lineage>
</organism>
<dbReference type="AlphaFoldDB" id="A0A7J6LSV6"/>
<keyword evidence="2" id="KW-0521">NADP</keyword>
<dbReference type="InterPro" id="IPR036291">
    <property type="entry name" value="NAD(P)-bd_dom_sf"/>
</dbReference>
<dbReference type="PANTHER" id="PTHR24320">
    <property type="entry name" value="RETINOL DEHYDROGENASE"/>
    <property type="match status" value="1"/>
</dbReference>
<dbReference type="SUPFAM" id="SSF51735">
    <property type="entry name" value="NAD(P)-binding Rossmann-fold domains"/>
    <property type="match status" value="1"/>
</dbReference>
<dbReference type="Pfam" id="PF00106">
    <property type="entry name" value="adh_short"/>
    <property type="match status" value="1"/>
</dbReference>
<evidence type="ECO:0000313" key="5">
    <source>
        <dbReference type="Proteomes" id="UP000570595"/>
    </source>
</evidence>
<dbReference type="EMBL" id="JABAHT010000170">
    <property type="protein sequence ID" value="KAF4662388.1"/>
    <property type="molecule type" value="Genomic_DNA"/>
</dbReference>
<dbReference type="OrthoDB" id="1274115at2759"/>
<name>A0A7J6LSV6_PEROL</name>
<dbReference type="GO" id="GO:0016491">
    <property type="term" value="F:oxidoreductase activity"/>
    <property type="evidence" value="ECO:0007669"/>
    <property type="project" value="UniProtKB-KW"/>
</dbReference>
<proteinExistence type="inferred from homology"/>
<evidence type="ECO:0000256" key="2">
    <source>
        <dbReference type="ARBA" id="ARBA00022857"/>
    </source>
</evidence>
<dbReference type="Gene3D" id="3.40.50.720">
    <property type="entry name" value="NAD(P)-binding Rossmann-like Domain"/>
    <property type="match status" value="1"/>
</dbReference>
<dbReference type="Proteomes" id="UP000570595">
    <property type="component" value="Unassembled WGS sequence"/>
</dbReference>
<keyword evidence="3" id="KW-0560">Oxidoreductase</keyword>
<sequence>MSFRRTLGLVVVPLLVAWAAMFFYVDSDTPLKAWPVLLRQMFVTFPITNFLHYKDFTEYDIPNDLSDKVVLITGASSGIGFESARILASRGAKVVVGIRGSRERLDKITSSIPGQVLAPAPLDLSDYDSIRSFVEALSEAGIHHFDIVLFNAGRLVTQYSTNKGGIESTLATHHLGHAYLFELLTPMLLRSSGEVRVVITSSVAHIWSYSEGIRYDILREDFSPFTAYANSKLANLLYTRELSAHLEESYPGKFVVNAVHPGFVRVPVTEEKAPHFVMYDVNAGAMATLGPAIAHDDQGGGYYLPVGYRGDWQKDSAYWWTCNDTMRNEFWEWTKTVLRKVHTDAKGEAPKGSLMLG</sequence>
<evidence type="ECO:0000313" key="4">
    <source>
        <dbReference type="EMBL" id="KAF4662388.1"/>
    </source>
</evidence>